<comment type="caution">
    <text evidence="1">The sequence shown here is derived from an EMBL/GenBank/DDBJ whole genome shotgun (WGS) entry which is preliminary data.</text>
</comment>
<evidence type="ECO:0000313" key="1">
    <source>
        <dbReference type="EMBL" id="KAI3702967.1"/>
    </source>
</evidence>
<organism evidence="1 2">
    <name type="scientific">Arctium lappa</name>
    <name type="common">Greater burdock</name>
    <name type="synonym">Lappa major</name>
    <dbReference type="NCBI Taxonomy" id="4217"/>
    <lineage>
        <taxon>Eukaryota</taxon>
        <taxon>Viridiplantae</taxon>
        <taxon>Streptophyta</taxon>
        <taxon>Embryophyta</taxon>
        <taxon>Tracheophyta</taxon>
        <taxon>Spermatophyta</taxon>
        <taxon>Magnoliopsida</taxon>
        <taxon>eudicotyledons</taxon>
        <taxon>Gunneridae</taxon>
        <taxon>Pentapetalae</taxon>
        <taxon>asterids</taxon>
        <taxon>campanulids</taxon>
        <taxon>Asterales</taxon>
        <taxon>Asteraceae</taxon>
        <taxon>Carduoideae</taxon>
        <taxon>Cardueae</taxon>
        <taxon>Arctiinae</taxon>
        <taxon>Arctium</taxon>
    </lineage>
</organism>
<evidence type="ECO:0000313" key="2">
    <source>
        <dbReference type="Proteomes" id="UP001055879"/>
    </source>
</evidence>
<sequence>MGRRTLGVVTKCDLFPDGLLEKVTANDVGIRLGYICVRNRIDDESYDEARVREDTLFRTHPLLSKIDKSMVGIPSLARRIIEIQLMMISKRLSDFVKKIDERLDSFVLELNKLSPTLTMVPDAMTELMQIVGSLKETLQEILIRGEFDKYKNDKQMHFNARLAEMLDEFSKELHSRVKFSDNFLVEEMQVLEKTKGIRLPHFVADSAFLCLLGKKVDNISKLPKAGHNAMAKMKAEFLERVVEMIEIKKTTYYTCDPNLNRSLKKLMGSHGSFVNAIEGLRAYTRNSSEINVEGYGTIDIKHLVSVAESVRDQAFDLKIRMTAYWEIVLNRMVDWIALQLRFIIKQMVNTEMGTEIVNEVLVNDGGIETMMVEPSSMAAKREGLRKNIRLLQESKKVIGKVIDDVVSLAQT</sequence>
<protein>
    <submittedName>
        <fullName evidence="1">Uncharacterized protein</fullName>
    </submittedName>
</protein>
<reference evidence="1 2" key="2">
    <citation type="journal article" date="2022" name="Mol. Ecol. Resour.">
        <title>The genomes of chicory, endive, great burdock and yacon provide insights into Asteraceae paleo-polyploidization history and plant inulin production.</title>
        <authorList>
            <person name="Fan W."/>
            <person name="Wang S."/>
            <person name="Wang H."/>
            <person name="Wang A."/>
            <person name="Jiang F."/>
            <person name="Liu H."/>
            <person name="Zhao H."/>
            <person name="Xu D."/>
            <person name="Zhang Y."/>
        </authorList>
    </citation>
    <scope>NUCLEOTIDE SEQUENCE [LARGE SCALE GENOMIC DNA]</scope>
    <source>
        <strain evidence="2">cv. Niubang</strain>
    </source>
</reference>
<gene>
    <name evidence="1" type="ORF">L6452_28721</name>
</gene>
<dbReference type="EMBL" id="CM042055">
    <property type="protein sequence ID" value="KAI3702967.1"/>
    <property type="molecule type" value="Genomic_DNA"/>
</dbReference>
<proteinExistence type="predicted"/>
<accession>A0ACB8ZYA9</accession>
<name>A0ACB8ZYA9_ARCLA</name>
<keyword evidence="2" id="KW-1185">Reference proteome</keyword>
<reference evidence="2" key="1">
    <citation type="journal article" date="2022" name="Mol. Ecol. Resour.">
        <title>The genomes of chicory, endive, great burdock and yacon provide insights into Asteraceae palaeo-polyploidization history and plant inulin production.</title>
        <authorList>
            <person name="Fan W."/>
            <person name="Wang S."/>
            <person name="Wang H."/>
            <person name="Wang A."/>
            <person name="Jiang F."/>
            <person name="Liu H."/>
            <person name="Zhao H."/>
            <person name="Xu D."/>
            <person name="Zhang Y."/>
        </authorList>
    </citation>
    <scope>NUCLEOTIDE SEQUENCE [LARGE SCALE GENOMIC DNA]</scope>
    <source>
        <strain evidence="2">cv. Niubang</strain>
    </source>
</reference>
<dbReference type="Proteomes" id="UP001055879">
    <property type="component" value="Linkage Group LG09"/>
</dbReference>